<dbReference type="EMBL" id="JOMQ01000065">
    <property type="protein sequence ID" value="OUI99895.1"/>
    <property type="molecule type" value="Genomic_DNA"/>
</dbReference>
<accession>A0A1Z5YRS1</accession>
<organism evidence="1 2">
    <name type="scientific">Acetobacter cibinongensis</name>
    <dbReference type="NCBI Taxonomy" id="146475"/>
    <lineage>
        <taxon>Bacteria</taxon>
        <taxon>Pseudomonadati</taxon>
        <taxon>Pseudomonadota</taxon>
        <taxon>Alphaproteobacteria</taxon>
        <taxon>Acetobacterales</taxon>
        <taxon>Acetobacteraceae</taxon>
        <taxon>Acetobacter</taxon>
    </lineage>
</organism>
<dbReference type="RefSeq" id="WP_086652104.1">
    <property type="nucleotide sequence ID" value="NZ_JOMQ01000065.1"/>
</dbReference>
<comment type="caution">
    <text evidence="1">The sequence shown here is derived from an EMBL/GenBank/DDBJ whole genome shotgun (WGS) entry which is preliminary data.</text>
</comment>
<evidence type="ECO:0000313" key="1">
    <source>
        <dbReference type="EMBL" id="OUI99895.1"/>
    </source>
</evidence>
<evidence type="ECO:0000313" key="2">
    <source>
        <dbReference type="Proteomes" id="UP000196086"/>
    </source>
</evidence>
<name>A0A1Z5YRS1_9PROT</name>
<sequence>MRYFVYFEDSQGHLRQATINVDGQPSYYLLCARIRVLMPEDYFFLLLVTERGAPVLGPRQFDKVLRTDEGIVALAKELEKHVVLRLNDD</sequence>
<protein>
    <submittedName>
        <fullName evidence="1">Uncharacterized protein</fullName>
    </submittedName>
</protein>
<gene>
    <name evidence="1" type="ORF">HK14_12955</name>
</gene>
<reference evidence="1 2" key="1">
    <citation type="submission" date="2014-06" db="EMBL/GenBank/DDBJ databases">
        <authorList>
            <person name="Ju J."/>
            <person name="Zhang J."/>
        </authorList>
    </citation>
    <scope>NUCLEOTIDE SEQUENCE [LARGE SCALE GENOMIC DNA]</scope>
    <source>
        <strain evidence="1 2">DsW_47</strain>
    </source>
</reference>
<dbReference type="AlphaFoldDB" id="A0A1Z5YRS1"/>
<proteinExistence type="predicted"/>
<dbReference type="Proteomes" id="UP000196086">
    <property type="component" value="Unassembled WGS sequence"/>
</dbReference>